<dbReference type="GO" id="GO:0043770">
    <property type="term" value="F:demethylmenaquinone methyltransferase activity"/>
    <property type="evidence" value="ECO:0007669"/>
    <property type="project" value="UniProtKB-UniRule"/>
</dbReference>
<name>A0A0A2FF62_9PORP</name>
<dbReference type="NCBIfam" id="TIGR01934">
    <property type="entry name" value="MenG_MenH_UbiE"/>
    <property type="match status" value="1"/>
</dbReference>
<evidence type="ECO:0000256" key="3">
    <source>
        <dbReference type="ARBA" id="ARBA00022679"/>
    </source>
</evidence>
<feature type="binding site" evidence="5">
    <location>
        <position position="85"/>
    </location>
    <ligand>
        <name>S-adenosyl-L-methionine</name>
        <dbReference type="ChEBI" id="CHEBI:59789"/>
    </ligand>
</feature>
<dbReference type="Pfam" id="PF01209">
    <property type="entry name" value="Ubie_methyltran"/>
    <property type="match status" value="1"/>
</dbReference>
<dbReference type="UniPathway" id="UPA00079">
    <property type="reaction ID" value="UER00169"/>
</dbReference>
<proteinExistence type="inferred from homology"/>
<dbReference type="NCBIfam" id="NF001244">
    <property type="entry name" value="PRK00216.1-5"/>
    <property type="match status" value="1"/>
</dbReference>
<feature type="binding site" evidence="5">
    <location>
        <position position="64"/>
    </location>
    <ligand>
        <name>S-adenosyl-L-methionine</name>
        <dbReference type="ChEBI" id="CHEBI:59789"/>
    </ligand>
</feature>
<dbReference type="EC" id="2.1.1.163" evidence="5"/>
<dbReference type="PROSITE" id="PS51608">
    <property type="entry name" value="SAM_MT_UBIE"/>
    <property type="match status" value="1"/>
</dbReference>
<dbReference type="InterPro" id="IPR023576">
    <property type="entry name" value="UbiE/COQ5_MeTrFase_CS"/>
</dbReference>
<sequence>MVTPYNDKEEKSEQVRRMFNHIASGYDRINHLISWGMDRYWRNKAIELLQPYHPERILDIATGTADFAINIATQLPNLKHIDGIDISDEMLRIAAEKIRVEGLEHLIELKKADATELPFEDNEFDAVTIAFGLRNVDRIDVALAEAYRILKPGAPMLILELSEPTNGFLRAGYKFYAHKILPLLGRTLSLDKQAYKYLPESIGAVPQRKDLVSIMEKTGFVETFFRSISPGVVTIYLGMK</sequence>
<dbReference type="AlphaFoldDB" id="A0A0A2FF62"/>
<dbReference type="GO" id="GO:0009234">
    <property type="term" value="P:menaquinone biosynthetic process"/>
    <property type="evidence" value="ECO:0007669"/>
    <property type="project" value="UniProtKB-UniRule"/>
</dbReference>
<dbReference type="InterPro" id="IPR029063">
    <property type="entry name" value="SAM-dependent_MTases_sf"/>
</dbReference>
<dbReference type="SUPFAM" id="SSF53335">
    <property type="entry name" value="S-adenosyl-L-methionine-dependent methyltransferases"/>
    <property type="match status" value="1"/>
</dbReference>
<comment type="pathway">
    <text evidence="5">Quinol/quinone metabolism; menaquinone biosynthesis; menaquinol from 1,4-dihydroxy-2-naphthoate: step 2/2.</text>
</comment>
<dbReference type="GO" id="GO:0032259">
    <property type="term" value="P:methylation"/>
    <property type="evidence" value="ECO:0007669"/>
    <property type="project" value="UniProtKB-KW"/>
</dbReference>
<dbReference type="PANTHER" id="PTHR43591:SF24">
    <property type="entry name" value="2-METHOXY-6-POLYPRENYL-1,4-BENZOQUINOL METHYLASE, MITOCHONDRIAL"/>
    <property type="match status" value="1"/>
</dbReference>
<dbReference type="STRING" id="393921.HQ45_08600"/>
<protein>
    <recommendedName>
        <fullName evidence="5">Demethylmenaquinone methyltransferase</fullName>
        <ecNumber evidence="5">2.1.1.163</ecNumber>
    </recommendedName>
</protein>
<comment type="function">
    <text evidence="5">Methyltransferase required for the conversion of demethylmenaquinol (DMKH2) to menaquinol (MKH2).</text>
</comment>
<keyword evidence="3 5" id="KW-0808">Transferase</keyword>
<keyword evidence="2 5" id="KW-0489">Methyltransferase</keyword>
<dbReference type="HAMAP" id="MF_01813">
    <property type="entry name" value="MenG_UbiE_methyltr"/>
    <property type="match status" value="1"/>
</dbReference>
<evidence type="ECO:0000256" key="2">
    <source>
        <dbReference type="ARBA" id="ARBA00022603"/>
    </source>
</evidence>
<evidence type="ECO:0000313" key="7">
    <source>
        <dbReference type="Proteomes" id="UP000249300"/>
    </source>
</evidence>
<dbReference type="KEGG" id="pcre:NCTC12858_01501"/>
<organism evidence="6 7">
    <name type="scientific">Porphyromonas crevioricanis</name>
    <dbReference type="NCBI Taxonomy" id="393921"/>
    <lineage>
        <taxon>Bacteria</taxon>
        <taxon>Pseudomonadati</taxon>
        <taxon>Bacteroidota</taxon>
        <taxon>Bacteroidia</taxon>
        <taxon>Bacteroidales</taxon>
        <taxon>Porphyromonadaceae</taxon>
        <taxon>Porphyromonas</taxon>
    </lineage>
</organism>
<gene>
    <name evidence="6" type="primary">ubiE_2</name>
    <name evidence="5" type="synonym">menG</name>
    <name evidence="6" type="ORF">NCTC12858_01501</name>
</gene>
<evidence type="ECO:0000313" key="6">
    <source>
        <dbReference type="EMBL" id="SQH73637.1"/>
    </source>
</evidence>
<evidence type="ECO:0000256" key="1">
    <source>
        <dbReference type="ARBA" id="ARBA00022428"/>
    </source>
</evidence>
<dbReference type="InterPro" id="IPR004033">
    <property type="entry name" value="UbiE/COQ5_MeTrFase"/>
</dbReference>
<keyword evidence="4 5" id="KW-0949">S-adenosyl-L-methionine</keyword>
<evidence type="ECO:0000256" key="4">
    <source>
        <dbReference type="ARBA" id="ARBA00022691"/>
    </source>
</evidence>
<keyword evidence="7" id="KW-1185">Reference proteome</keyword>
<dbReference type="RefSeq" id="WP_023937635.1">
    <property type="nucleotide sequence ID" value="NZ_FUXH01000009.1"/>
</dbReference>
<dbReference type="PANTHER" id="PTHR43591">
    <property type="entry name" value="METHYLTRANSFERASE"/>
    <property type="match status" value="1"/>
</dbReference>
<comment type="catalytic activity">
    <reaction evidence="5">
        <text>a 2-demethylmenaquinol + S-adenosyl-L-methionine = a menaquinol + S-adenosyl-L-homocysteine + H(+)</text>
        <dbReference type="Rhea" id="RHEA:42640"/>
        <dbReference type="Rhea" id="RHEA-COMP:9539"/>
        <dbReference type="Rhea" id="RHEA-COMP:9563"/>
        <dbReference type="ChEBI" id="CHEBI:15378"/>
        <dbReference type="ChEBI" id="CHEBI:18151"/>
        <dbReference type="ChEBI" id="CHEBI:55437"/>
        <dbReference type="ChEBI" id="CHEBI:57856"/>
        <dbReference type="ChEBI" id="CHEBI:59789"/>
        <dbReference type="EC" id="2.1.1.163"/>
    </reaction>
</comment>
<feature type="binding site" evidence="5">
    <location>
        <begin position="113"/>
        <end position="114"/>
    </location>
    <ligand>
        <name>S-adenosyl-L-methionine</name>
        <dbReference type="ChEBI" id="CHEBI:59789"/>
    </ligand>
</feature>
<keyword evidence="1 5" id="KW-0474">Menaquinone biosynthesis</keyword>
<dbReference type="EMBL" id="LS483447">
    <property type="protein sequence ID" value="SQH73637.1"/>
    <property type="molecule type" value="Genomic_DNA"/>
</dbReference>
<dbReference type="OrthoDB" id="9808140at2"/>
<accession>A0A0A2FF62</accession>
<dbReference type="Proteomes" id="UP000249300">
    <property type="component" value="Chromosome 1"/>
</dbReference>
<evidence type="ECO:0000256" key="5">
    <source>
        <dbReference type="HAMAP-Rule" id="MF_01813"/>
    </source>
</evidence>
<comment type="similarity">
    <text evidence="5">Belongs to the class I-like SAM-binding methyltransferase superfamily. MenG/UbiE family.</text>
</comment>
<dbReference type="Gene3D" id="3.40.50.150">
    <property type="entry name" value="Vaccinia Virus protein VP39"/>
    <property type="match status" value="1"/>
</dbReference>
<comment type="caution">
    <text evidence="5">Lacks conserved residue(s) required for the propagation of feature annotation.</text>
</comment>
<dbReference type="PROSITE" id="PS01183">
    <property type="entry name" value="UBIE_1"/>
    <property type="match status" value="1"/>
</dbReference>
<dbReference type="eggNOG" id="COG2226">
    <property type="taxonomic scope" value="Bacteria"/>
</dbReference>
<reference evidence="6 7" key="1">
    <citation type="submission" date="2018-06" db="EMBL/GenBank/DDBJ databases">
        <authorList>
            <consortium name="Pathogen Informatics"/>
            <person name="Doyle S."/>
        </authorList>
    </citation>
    <scope>NUCLEOTIDE SEQUENCE [LARGE SCALE GENOMIC DNA]</scope>
    <source>
        <strain evidence="6 7">NCTC12858</strain>
    </source>
</reference>
<dbReference type="CDD" id="cd02440">
    <property type="entry name" value="AdoMet_MTases"/>
    <property type="match status" value="1"/>
</dbReference>